<comment type="caution">
    <text evidence="1">The sequence shown here is derived from an EMBL/GenBank/DDBJ whole genome shotgun (WGS) entry which is preliminary data.</text>
</comment>
<proteinExistence type="predicted"/>
<protein>
    <submittedName>
        <fullName evidence="1">Uncharacterized protein</fullName>
    </submittedName>
</protein>
<evidence type="ECO:0000313" key="1">
    <source>
        <dbReference type="EMBL" id="KAF6199167.1"/>
    </source>
</evidence>
<accession>A0A8S9WR88</accession>
<keyword evidence="2" id="KW-1185">Reference proteome</keyword>
<evidence type="ECO:0000313" key="2">
    <source>
        <dbReference type="Proteomes" id="UP000466442"/>
    </source>
</evidence>
<name>A0A8S9WR88_APOLU</name>
<dbReference type="EMBL" id="WIXP02000015">
    <property type="protein sequence ID" value="KAF6199167.1"/>
    <property type="molecule type" value="Genomic_DNA"/>
</dbReference>
<gene>
    <name evidence="1" type="ORF">GE061_007192</name>
</gene>
<sequence>MNFYDNLNNLSGGQLPPIPFKGGEKGFSWGNVPNLPKIPTNLSDLPAGLSALQSGLSNLPDGWSDLPRALNQWSGGLSNLPGGLSNFRNLPPFVSGRLPEGLRGSYNFTNRLLKGDVVGPPGFHPAKSSFRVSLVH</sequence>
<dbReference type="Proteomes" id="UP000466442">
    <property type="component" value="Unassembled WGS sequence"/>
</dbReference>
<organism evidence="1 2">
    <name type="scientific">Apolygus lucorum</name>
    <name type="common">Small green plant bug</name>
    <name type="synonym">Lygocoris lucorum</name>
    <dbReference type="NCBI Taxonomy" id="248454"/>
    <lineage>
        <taxon>Eukaryota</taxon>
        <taxon>Metazoa</taxon>
        <taxon>Ecdysozoa</taxon>
        <taxon>Arthropoda</taxon>
        <taxon>Hexapoda</taxon>
        <taxon>Insecta</taxon>
        <taxon>Pterygota</taxon>
        <taxon>Neoptera</taxon>
        <taxon>Paraneoptera</taxon>
        <taxon>Hemiptera</taxon>
        <taxon>Heteroptera</taxon>
        <taxon>Panheteroptera</taxon>
        <taxon>Cimicomorpha</taxon>
        <taxon>Miridae</taxon>
        <taxon>Mirini</taxon>
        <taxon>Apolygus</taxon>
    </lineage>
</organism>
<reference evidence="1" key="1">
    <citation type="journal article" date="2021" name="Mol. Ecol. Resour.">
        <title>Apolygus lucorum genome provides insights into omnivorousness and mesophyll feeding.</title>
        <authorList>
            <person name="Liu Y."/>
            <person name="Liu H."/>
            <person name="Wang H."/>
            <person name="Huang T."/>
            <person name="Liu B."/>
            <person name="Yang B."/>
            <person name="Yin L."/>
            <person name="Li B."/>
            <person name="Zhang Y."/>
            <person name="Zhang S."/>
            <person name="Jiang F."/>
            <person name="Zhang X."/>
            <person name="Ren Y."/>
            <person name="Wang B."/>
            <person name="Wang S."/>
            <person name="Lu Y."/>
            <person name="Wu K."/>
            <person name="Fan W."/>
            <person name="Wang G."/>
        </authorList>
    </citation>
    <scope>NUCLEOTIDE SEQUENCE</scope>
    <source>
        <strain evidence="1">12Hb</strain>
    </source>
</reference>
<dbReference type="AlphaFoldDB" id="A0A8S9WR88"/>